<dbReference type="Proteomes" id="UP000031366">
    <property type="component" value="Unassembled WGS sequence"/>
</dbReference>
<sequence length="85" mass="9638">MKKVAVQKGLNPVKSYLNQEGYTVREFDRNKKNTESFLNKFDAVIVTGEEENIMGIQNTSVSTPIINADGMTPQQVKDQLENEFK</sequence>
<dbReference type="OrthoDB" id="1708042at2"/>
<dbReference type="STRING" id="29341.RSJ17_00815"/>
<organism evidence="2 3">
    <name type="scientific">Clostridium argentinense CDC 2741</name>
    <dbReference type="NCBI Taxonomy" id="1418104"/>
    <lineage>
        <taxon>Bacteria</taxon>
        <taxon>Bacillati</taxon>
        <taxon>Bacillota</taxon>
        <taxon>Clostridia</taxon>
        <taxon>Eubacteriales</taxon>
        <taxon>Clostridiaceae</taxon>
        <taxon>Clostridium</taxon>
    </lineage>
</organism>
<dbReference type="InterPro" id="IPR005370">
    <property type="entry name" value="UPF0180"/>
</dbReference>
<feature type="region of interest" description="Disordered" evidence="1">
    <location>
        <begin position="64"/>
        <end position="85"/>
    </location>
</feature>
<proteinExistence type="predicted"/>
<dbReference type="RefSeq" id="WP_039634954.1">
    <property type="nucleotide sequence ID" value="NZ_AYSO01000019.1"/>
</dbReference>
<dbReference type="EMBL" id="AYSO01000019">
    <property type="protein sequence ID" value="KIE45595.1"/>
    <property type="molecule type" value="Genomic_DNA"/>
</dbReference>
<name>A0A0C1UDV0_9CLOT</name>
<evidence type="ECO:0000313" key="3">
    <source>
        <dbReference type="Proteomes" id="UP000031366"/>
    </source>
</evidence>
<evidence type="ECO:0008006" key="4">
    <source>
        <dbReference type="Google" id="ProtNLM"/>
    </source>
</evidence>
<comment type="caution">
    <text evidence="2">The sequence shown here is derived from an EMBL/GenBank/DDBJ whole genome shotgun (WGS) entry which is preliminary data.</text>
</comment>
<evidence type="ECO:0000313" key="2">
    <source>
        <dbReference type="EMBL" id="KIE45595.1"/>
    </source>
</evidence>
<accession>A0A0C1UDV0</accession>
<evidence type="ECO:0000256" key="1">
    <source>
        <dbReference type="SAM" id="MobiDB-lite"/>
    </source>
</evidence>
<keyword evidence="3" id="KW-1185">Reference proteome</keyword>
<dbReference type="Pfam" id="PF03698">
    <property type="entry name" value="UPF0180"/>
    <property type="match status" value="1"/>
</dbReference>
<gene>
    <name evidence="2" type="ORF">U732_2482</name>
</gene>
<dbReference type="AlphaFoldDB" id="A0A0C1UDV0"/>
<protein>
    <recommendedName>
        <fullName evidence="4">YkuS family protein</fullName>
    </recommendedName>
</protein>
<reference evidence="2 3" key="1">
    <citation type="journal article" date="2015" name="Infect. Genet. Evol.">
        <title>Genomic sequences of six botulinum neurotoxin-producing strains representing three clostridial species illustrate the mobility and diversity of botulinum neurotoxin genes.</title>
        <authorList>
            <person name="Smith T.J."/>
            <person name="Hill K.K."/>
            <person name="Xie G."/>
            <person name="Foley B.T."/>
            <person name="Williamson C.H."/>
            <person name="Foster J.T."/>
            <person name="Johnson S.L."/>
            <person name="Chertkov O."/>
            <person name="Teshima H."/>
            <person name="Gibbons H.S."/>
            <person name="Johnsky L.A."/>
            <person name="Karavis M.A."/>
            <person name="Smith L.A."/>
        </authorList>
    </citation>
    <scope>NUCLEOTIDE SEQUENCE [LARGE SCALE GENOMIC DNA]</scope>
    <source>
        <strain evidence="2 3">CDC 2741</strain>
    </source>
</reference>